<evidence type="ECO:0000256" key="2">
    <source>
        <dbReference type="SAM" id="SignalP"/>
    </source>
</evidence>
<reference evidence="3" key="1">
    <citation type="journal article" date="2023" name="G3 (Bethesda)">
        <title>A reference genome for the long-term kleptoplast-retaining sea slug Elysia crispata morphotype clarki.</title>
        <authorList>
            <person name="Eastman K.E."/>
            <person name="Pendleton A.L."/>
            <person name="Shaikh M.A."/>
            <person name="Suttiyut T."/>
            <person name="Ogas R."/>
            <person name="Tomko P."/>
            <person name="Gavelis G."/>
            <person name="Widhalm J.R."/>
            <person name="Wisecaver J.H."/>
        </authorList>
    </citation>
    <scope>NUCLEOTIDE SEQUENCE</scope>
    <source>
        <strain evidence="3">ECLA1</strain>
    </source>
</reference>
<dbReference type="EMBL" id="JAWDGP010002461">
    <property type="protein sequence ID" value="KAK3783038.1"/>
    <property type="molecule type" value="Genomic_DNA"/>
</dbReference>
<keyword evidence="4" id="KW-1185">Reference proteome</keyword>
<feature type="compositionally biased region" description="Basic residues" evidence="1">
    <location>
        <begin position="551"/>
        <end position="563"/>
    </location>
</feature>
<name>A0AAE1A831_9GAST</name>
<evidence type="ECO:0000313" key="4">
    <source>
        <dbReference type="Proteomes" id="UP001283361"/>
    </source>
</evidence>
<feature type="signal peptide" evidence="2">
    <location>
        <begin position="1"/>
        <end position="17"/>
    </location>
</feature>
<protein>
    <submittedName>
        <fullName evidence="3">Uncharacterized protein</fullName>
    </submittedName>
</protein>
<dbReference type="Proteomes" id="UP001283361">
    <property type="component" value="Unassembled WGS sequence"/>
</dbReference>
<feature type="region of interest" description="Disordered" evidence="1">
    <location>
        <begin position="541"/>
        <end position="563"/>
    </location>
</feature>
<evidence type="ECO:0000313" key="3">
    <source>
        <dbReference type="EMBL" id="KAK3783038.1"/>
    </source>
</evidence>
<dbReference type="AlphaFoldDB" id="A0AAE1A831"/>
<organism evidence="3 4">
    <name type="scientific">Elysia crispata</name>
    <name type="common">lettuce slug</name>
    <dbReference type="NCBI Taxonomy" id="231223"/>
    <lineage>
        <taxon>Eukaryota</taxon>
        <taxon>Metazoa</taxon>
        <taxon>Spiralia</taxon>
        <taxon>Lophotrochozoa</taxon>
        <taxon>Mollusca</taxon>
        <taxon>Gastropoda</taxon>
        <taxon>Heterobranchia</taxon>
        <taxon>Euthyneura</taxon>
        <taxon>Panpulmonata</taxon>
        <taxon>Sacoglossa</taxon>
        <taxon>Placobranchoidea</taxon>
        <taxon>Plakobranchidae</taxon>
        <taxon>Elysia</taxon>
    </lineage>
</organism>
<accession>A0AAE1A831</accession>
<gene>
    <name evidence="3" type="ORF">RRG08_007214</name>
</gene>
<sequence length="563" mass="60007">MKLVLLAIAMALMGGLAHGYFRGSGSGRYPGGGTGIGGHRGGGIRGWGRRSVVSRRDAEAAAAAAAVGDGDDGETPTVAELSALVQTLLSSAKEGMKLDAIGAAVVLIQQAADEIVDAQGGKVEASDVQKAIDDAAADFSGVVAVSSLCDEPLAYEANKMDAALCLLNALDTKAKEQDATPLSHSCLVNLSRLYHSCRGIDSTTVTAISMTAHAMQDIMADTVGIIAFTYNLGAAEKDVNKRWDFNGHFHRDPFGRNSYGFDVSHSWVSVHNVIIGKVNRDPLGRYSYGFDVSHSWNWMMWLDNSTVETVKSKTFFANSSYVLLFSIFEAMRQLCANSATERKTMKLELLAIAMALTGALAYVSHGSGGGWGVVSRRDAEAATADTAAAAAAADDDEDDEETPTVAELSALVQTLLSSAKEGMKLDAIGAAVVLIQQAADEIVDAQGEKVEASDVQKAIDDAAADFSGVVAVSSLFDEPLTYEANKMDAALCLLNALDTKAKEQDEFYTIQQLQATLWSHSCLVNLSRLYHSCRGIDSGHCGRHQHDSPRHARHHGRHWSVQY</sequence>
<keyword evidence="2" id="KW-0732">Signal</keyword>
<feature type="chain" id="PRO_5042048088" evidence="2">
    <location>
        <begin position="18"/>
        <end position="563"/>
    </location>
</feature>
<proteinExistence type="predicted"/>
<evidence type="ECO:0000256" key="1">
    <source>
        <dbReference type="SAM" id="MobiDB-lite"/>
    </source>
</evidence>
<comment type="caution">
    <text evidence="3">The sequence shown here is derived from an EMBL/GenBank/DDBJ whole genome shotgun (WGS) entry which is preliminary data.</text>
</comment>